<comment type="caution">
    <text evidence="4">The sequence shown here is derived from an EMBL/GenBank/DDBJ whole genome shotgun (WGS) entry which is preliminary data.</text>
</comment>
<proteinExistence type="predicted"/>
<name>A0ABS3KWY6_9PROT</name>
<dbReference type="Pfam" id="PF00589">
    <property type="entry name" value="Phage_integrase"/>
    <property type="match status" value="1"/>
</dbReference>
<dbReference type="InterPro" id="IPR010998">
    <property type="entry name" value="Integrase_recombinase_N"/>
</dbReference>
<reference evidence="4 5" key="1">
    <citation type="submission" date="2020-09" db="EMBL/GenBank/DDBJ databases">
        <title>Roseomonas.</title>
        <authorList>
            <person name="Zhu W."/>
        </authorList>
    </citation>
    <scope>NUCLEOTIDE SEQUENCE [LARGE SCALE GENOMIC DNA]</scope>
    <source>
        <strain evidence="4 5">573</strain>
    </source>
</reference>
<dbReference type="EMBL" id="JACTNG010000010">
    <property type="protein sequence ID" value="MBO1080856.1"/>
    <property type="molecule type" value="Genomic_DNA"/>
</dbReference>
<gene>
    <name evidence="4" type="ORF">IAI61_17580</name>
</gene>
<dbReference type="InterPro" id="IPR011010">
    <property type="entry name" value="DNA_brk_join_enz"/>
</dbReference>
<keyword evidence="1" id="KW-0238">DNA-binding</keyword>
<dbReference type="Gene3D" id="1.10.443.10">
    <property type="entry name" value="Intergrase catalytic core"/>
    <property type="match status" value="1"/>
</dbReference>
<feature type="domain" description="Tyr recombinase" evidence="3">
    <location>
        <begin position="174"/>
        <end position="350"/>
    </location>
</feature>
<accession>A0ABS3KWY6</accession>
<evidence type="ECO:0000259" key="3">
    <source>
        <dbReference type="PROSITE" id="PS51898"/>
    </source>
</evidence>
<sequence length="363" mass="39924">MDSDDTRPRYTMLRKGRWYWEPPARLRASHGLKVASLGPDAPIAWAMARQLNQQFAGLPSAAKTPGTVEWMFEQFFEGEKFDTLAANTQRDYRWLAKRLCGLEIAGNRLGSLPARSVKARHADKLYATLVKDGATAAHYACRFARRVWKWAGRRDLVDAHPNPWSGMELPTLKPRQQRWTRAQVLAVVEKAAEMGAPSIGLAVLIAYEFGHRQGDVLGLTWAAVDTGSRQTSKTGVMVPLVPASYPEVAAALAVARAARAAVPSTHLIICETTGLPWGADHFRHEFRAVADAAGIPSTLQFRDLRATAATELADAGADLIEMSTHTGHLTTQMARRYARRTTAQFESAAAKRIKARGEREGNG</sequence>
<organism evidence="4 5">
    <name type="scientific">Roseomonas haemaphysalidis</name>
    <dbReference type="NCBI Taxonomy" id="2768162"/>
    <lineage>
        <taxon>Bacteria</taxon>
        <taxon>Pseudomonadati</taxon>
        <taxon>Pseudomonadota</taxon>
        <taxon>Alphaproteobacteria</taxon>
        <taxon>Acetobacterales</taxon>
        <taxon>Roseomonadaceae</taxon>
        <taxon>Roseomonas</taxon>
    </lineage>
</organism>
<evidence type="ECO:0000313" key="4">
    <source>
        <dbReference type="EMBL" id="MBO1080856.1"/>
    </source>
</evidence>
<evidence type="ECO:0000256" key="2">
    <source>
        <dbReference type="ARBA" id="ARBA00023172"/>
    </source>
</evidence>
<dbReference type="RefSeq" id="WP_207419026.1">
    <property type="nucleotide sequence ID" value="NZ_CP061177.1"/>
</dbReference>
<dbReference type="PROSITE" id="PS51898">
    <property type="entry name" value="TYR_RECOMBINASE"/>
    <property type="match status" value="1"/>
</dbReference>
<dbReference type="InterPro" id="IPR002104">
    <property type="entry name" value="Integrase_catalytic"/>
</dbReference>
<keyword evidence="5" id="KW-1185">Reference proteome</keyword>
<dbReference type="Proteomes" id="UP001518989">
    <property type="component" value="Unassembled WGS sequence"/>
</dbReference>
<dbReference type="SUPFAM" id="SSF56349">
    <property type="entry name" value="DNA breaking-rejoining enzymes"/>
    <property type="match status" value="1"/>
</dbReference>
<evidence type="ECO:0000313" key="5">
    <source>
        <dbReference type="Proteomes" id="UP001518989"/>
    </source>
</evidence>
<protein>
    <submittedName>
        <fullName evidence="4">Tyrosine-type recombinase/integrase</fullName>
    </submittedName>
</protein>
<dbReference type="InterPro" id="IPR013762">
    <property type="entry name" value="Integrase-like_cat_sf"/>
</dbReference>
<keyword evidence="2" id="KW-0233">DNA recombination</keyword>
<dbReference type="Gene3D" id="1.10.150.130">
    <property type="match status" value="1"/>
</dbReference>
<evidence type="ECO:0000256" key="1">
    <source>
        <dbReference type="ARBA" id="ARBA00023125"/>
    </source>
</evidence>